<sequence length="153" mass="16925">MAPKGVSPPFALFAVVNLEKQVINKILQKAKSATSVNDLWLVSSSDYSDTPQKVPKKVNTGTDPPIPSTFQSPFINHKLSDLVQWLRSKPKNVDLDEHYFVILDAKAEGPGEESVVVCSVERPHERPVERIFEFLDGGCSSQVRGKAMPHGTR</sequence>
<name>M3AH58_PSEFD</name>
<proteinExistence type="predicted"/>
<dbReference type="EMBL" id="KB446557">
    <property type="protein sequence ID" value="EME83906.1"/>
    <property type="molecule type" value="Genomic_DNA"/>
</dbReference>
<evidence type="ECO:0000313" key="2">
    <source>
        <dbReference type="EMBL" id="EME83906.1"/>
    </source>
</evidence>
<keyword evidence="3" id="KW-1185">Reference proteome</keyword>
<dbReference type="KEGG" id="pfj:MYCFIDRAFT_214540"/>
<organism evidence="2 3">
    <name type="scientific">Pseudocercospora fijiensis (strain CIRAD86)</name>
    <name type="common">Black leaf streak disease fungus</name>
    <name type="synonym">Mycosphaerella fijiensis</name>
    <dbReference type="NCBI Taxonomy" id="383855"/>
    <lineage>
        <taxon>Eukaryota</taxon>
        <taxon>Fungi</taxon>
        <taxon>Dikarya</taxon>
        <taxon>Ascomycota</taxon>
        <taxon>Pezizomycotina</taxon>
        <taxon>Dothideomycetes</taxon>
        <taxon>Dothideomycetidae</taxon>
        <taxon>Mycosphaerellales</taxon>
        <taxon>Mycosphaerellaceae</taxon>
        <taxon>Pseudocercospora</taxon>
    </lineage>
</organism>
<dbReference type="eggNOG" id="ENOG502RMFA">
    <property type="taxonomic scope" value="Eukaryota"/>
</dbReference>
<protein>
    <submittedName>
        <fullName evidence="2">Uncharacterized protein</fullName>
    </submittedName>
</protein>
<dbReference type="VEuPathDB" id="FungiDB:MYCFIDRAFT_214540"/>
<dbReference type="AlphaFoldDB" id="M3AH58"/>
<accession>M3AH58</accession>
<dbReference type="HOGENOM" id="CLU_1714106_0_0_1"/>
<reference evidence="2 3" key="1">
    <citation type="journal article" date="2012" name="PLoS Pathog.">
        <title>Diverse lifestyles and strategies of plant pathogenesis encoded in the genomes of eighteen Dothideomycetes fungi.</title>
        <authorList>
            <person name="Ohm R.A."/>
            <person name="Feau N."/>
            <person name="Henrissat B."/>
            <person name="Schoch C.L."/>
            <person name="Horwitz B.A."/>
            <person name="Barry K.W."/>
            <person name="Condon B.J."/>
            <person name="Copeland A.C."/>
            <person name="Dhillon B."/>
            <person name="Glaser F."/>
            <person name="Hesse C.N."/>
            <person name="Kosti I."/>
            <person name="LaButti K."/>
            <person name="Lindquist E.A."/>
            <person name="Lucas S."/>
            <person name="Salamov A.A."/>
            <person name="Bradshaw R.E."/>
            <person name="Ciuffetti L."/>
            <person name="Hamelin R.C."/>
            <person name="Kema G.H.J."/>
            <person name="Lawrence C."/>
            <person name="Scott J.A."/>
            <person name="Spatafora J.W."/>
            <person name="Turgeon B.G."/>
            <person name="de Wit P.J.G.M."/>
            <person name="Zhong S."/>
            <person name="Goodwin S.B."/>
            <person name="Grigoriev I.V."/>
        </authorList>
    </citation>
    <scope>NUCLEOTIDE SEQUENCE [LARGE SCALE GENOMIC DNA]</scope>
    <source>
        <strain evidence="2 3">CIRAD86</strain>
    </source>
</reference>
<dbReference type="GeneID" id="19338046"/>
<dbReference type="Proteomes" id="UP000016932">
    <property type="component" value="Unassembled WGS sequence"/>
</dbReference>
<evidence type="ECO:0000256" key="1">
    <source>
        <dbReference type="SAM" id="MobiDB-lite"/>
    </source>
</evidence>
<dbReference type="OrthoDB" id="5301876at2759"/>
<evidence type="ECO:0000313" key="3">
    <source>
        <dbReference type="Proteomes" id="UP000016932"/>
    </source>
</evidence>
<dbReference type="RefSeq" id="XP_007924530.1">
    <property type="nucleotide sequence ID" value="XM_007926339.1"/>
</dbReference>
<gene>
    <name evidence="2" type="ORF">MYCFIDRAFT_214540</name>
</gene>
<feature type="region of interest" description="Disordered" evidence="1">
    <location>
        <begin position="49"/>
        <end position="70"/>
    </location>
</feature>